<feature type="domain" description="Helicase ATP-binding" evidence="2">
    <location>
        <begin position="511"/>
        <end position="674"/>
    </location>
</feature>
<name>A0A1I1F8V6_9SPHI</name>
<dbReference type="PROSITE" id="PS51192">
    <property type="entry name" value="HELICASE_ATP_BIND_1"/>
    <property type="match status" value="1"/>
</dbReference>
<dbReference type="SUPFAM" id="SSF52540">
    <property type="entry name" value="P-loop containing nucleoside triphosphate hydrolases"/>
    <property type="match status" value="2"/>
</dbReference>
<keyword evidence="5" id="KW-1185">Reference proteome</keyword>
<proteinExistence type="predicted"/>
<dbReference type="InterPro" id="IPR038718">
    <property type="entry name" value="SNF2-like_sf"/>
</dbReference>
<dbReference type="InterPro" id="IPR027417">
    <property type="entry name" value="P-loop_NTPase"/>
</dbReference>
<dbReference type="STRING" id="623281.SAMN05421747_102235"/>
<dbReference type="GO" id="GO:0016787">
    <property type="term" value="F:hydrolase activity"/>
    <property type="evidence" value="ECO:0007669"/>
    <property type="project" value="UniProtKB-KW"/>
</dbReference>
<sequence length="961" mass="112391">MQQIDTTQPYELVYSLCEHPYLGYLIEPHVVQLNPNGGYSLTHRRVFSNTSADYDKVLDHTDHKLIKLLEEIEQTNIIKRYHKKPVRPVDFFTKIFDQKFFDYIRPKIERRLLQALELLRDKPLFLMGKDGYAAEQRIEIAPRPASVLFHFRRNGEETRYFPTIKYDGQRIEFMYKDAQVVVNQQAWLLLENVLYHFDQPLEGKKLSPFLQKRYISVARSTERRYFETFVRGLIEKYHVYAEGFSIETYQHNAVPIIKLLYVENGVSQLQLNFRYGPYLFASGGESKVTVRMQYDETADHYTFHRIKRSLQWEENRLQELLDMGLHRANALFSNLEPREDADDALSVMDWLRNHNEELQRLGYEIVQEDPNKRFFFGRTELDLSIDESNDWFDVQAIARFGDYEIPFTELRNHILNGIKEFVLPSGEVAITPEEWFARYNHLFQFSDNKKHIRLSKYHIGLLQDITEHTEQVMGRRLQRLAEFEAIEDIAEPAQFNGSLRPYQKAGYNWFHFLQRYQFGGCLADDMGLGKTIQTLAFLQKQKEIQAAAEKPSTSLIIMPTSLVYNWQNEADKFVPDLRILVHTGVGRSKDPAVFENYDLVITTYGIARSDEALLGAFYFHYIILDESQIIKNPTSKSFKAVQRLKSKHRLVLSGTPVENSVADLWSQMAFLNPGLLGSYHYFQQEFVQPIEKKKDEEKAKRLQAIIKPFVLRRTKSQVATELPPKLEQVFYCTMGTEQAERYERVKSEYRNAILENMGDEKAKAPQIALLQGLMKLRQLANHPRMVDSSFKGESGKFESVIHTLETVLQRGNKVLVFSQFVKQLVIFKQYFDRHGIGYAYLDGATKNRDEEVKQFRENEDTRLFLISIKAGGVGLNLVEADYVFILDPWWNPAVEQQAIDRTHRIGQTRNVFIYKFITKDTVEEKILALQNRKKTIADTLITTEESFIKSLSQDDIKELLR</sequence>
<dbReference type="PANTHER" id="PTHR10799">
    <property type="entry name" value="SNF2/RAD54 HELICASE FAMILY"/>
    <property type="match status" value="1"/>
</dbReference>
<keyword evidence="1" id="KW-0378">Hydrolase</keyword>
<dbReference type="RefSeq" id="WP_090971445.1">
    <property type="nucleotide sequence ID" value="NZ_FOLL01000002.1"/>
</dbReference>
<dbReference type="EMBL" id="FOLL01000002">
    <property type="protein sequence ID" value="SFB94128.1"/>
    <property type="molecule type" value="Genomic_DNA"/>
</dbReference>
<dbReference type="Proteomes" id="UP000199577">
    <property type="component" value="Unassembled WGS sequence"/>
</dbReference>
<dbReference type="Pfam" id="PF00176">
    <property type="entry name" value="SNF2-rel_dom"/>
    <property type="match status" value="1"/>
</dbReference>
<protein>
    <submittedName>
        <fullName evidence="4">Superfamily II DNA or RNA helicase, SNF2 family</fullName>
    </submittedName>
</protein>
<dbReference type="InterPro" id="IPR049730">
    <property type="entry name" value="SNF2/RAD54-like_C"/>
</dbReference>
<dbReference type="GO" id="GO:0005524">
    <property type="term" value="F:ATP binding"/>
    <property type="evidence" value="ECO:0007669"/>
    <property type="project" value="InterPro"/>
</dbReference>
<dbReference type="Pfam" id="PF00271">
    <property type="entry name" value="Helicase_C"/>
    <property type="match status" value="1"/>
</dbReference>
<dbReference type="Gene3D" id="3.40.50.10810">
    <property type="entry name" value="Tandem AAA-ATPase domain"/>
    <property type="match status" value="1"/>
</dbReference>
<evidence type="ECO:0000259" key="3">
    <source>
        <dbReference type="PROSITE" id="PS51194"/>
    </source>
</evidence>
<dbReference type="InterPro" id="IPR001650">
    <property type="entry name" value="Helicase_C-like"/>
</dbReference>
<dbReference type="Gene3D" id="3.40.50.300">
    <property type="entry name" value="P-loop containing nucleotide triphosphate hydrolases"/>
    <property type="match status" value="1"/>
</dbReference>
<reference evidence="4 5" key="1">
    <citation type="submission" date="2016-10" db="EMBL/GenBank/DDBJ databases">
        <authorList>
            <person name="de Groot N.N."/>
        </authorList>
    </citation>
    <scope>NUCLEOTIDE SEQUENCE [LARGE SCALE GENOMIC DNA]</scope>
    <source>
        <strain evidence="4 5">DSM 22900</strain>
    </source>
</reference>
<accession>A0A1I1F8V6</accession>
<evidence type="ECO:0000313" key="4">
    <source>
        <dbReference type="EMBL" id="SFB94128.1"/>
    </source>
</evidence>
<dbReference type="CDD" id="cd18012">
    <property type="entry name" value="DEXQc_arch_SWI2_SNF2"/>
    <property type="match status" value="1"/>
</dbReference>
<dbReference type="OrthoDB" id="9760715at2"/>
<dbReference type="AlphaFoldDB" id="A0A1I1F8V6"/>
<dbReference type="InterPro" id="IPR000330">
    <property type="entry name" value="SNF2_N"/>
</dbReference>
<evidence type="ECO:0000256" key="1">
    <source>
        <dbReference type="ARBA" id="ARBA00022801"/>
    </source>
</evidence>
<evidence type="ECO:0000259" key="2">
    <source>
        <dbReference type="PROSITE" id="PS51192"/>
    </source>
</evidence>
<gene>
    <name evidence="4" type="ORF">SAMN05421747_102235</name>
</gene>
<dbReference type="CDD" id="cd18793">
    <property type="entry name" value="SF2_C_SNF"/>
    <property type="match status" value="1"/>
</dbReference>
<dbReference type="SMART" id="SM00490">
    <property type="entry name" value="HELICc"/>
    <property type="match status" value="1"/>
</dbReference>
<keyword evidence="4" id="KW-0347">Helicase</keyword>
<dbReference type="GO" id="GO:0004386">
    <property type="term" value="F:helicase activity"/>
    <property type="evidence" value="ECO:0007669"/>
    <property type="project" value="UniProtKB-KW"/>
</dbReference>
<organism evidence="4 5">
    <name type="scientific">Parapedobacter composti</name>
    <dbReference type="NCBI Taxonomy" id="623281"/>
    <lineage>
        <taxon>Bacteria</taxon>
        <taxon>Pseudomonadati</taxon>
        <taxon>Bacteroidota</taxon>
        <taxon>Sphingobacteriia</taxon>
        <taxon>Sphingobacteriales</taxon>
        <taxon>Sphingobacteriaceae</taxon>
        <taxon>Parapedobacter</taxon>
    </lineage>
</organism>
<evidence type="ECO:0000313" key="5">
    <source>
        <dbReference type="Proteomes" id="UP000199577"/>
    </source>
</evidence>
<feature type="domain" description="Helicase C-terminal" evidence="3">
    <location>
        <begin position="799"/>
        <end position="948"/>
    </location>
</feature>
<keyword evidence="4" id="KW-0547">Nucleotide-binding</keyword>
<dbReference type="SMART" id="SM00487">
    <property type="entry name" value="DEXDc"/>
    <property type="match status" value="1"/>
</dbReference>
<dbReference type="PROSITE" id="PS51194">
    <property type="entry name" value="HELICASE_CTER"/>
    <property type="match status" value="1"/>
</dbReference>
<keyword evidence="4" id="KW-0067">ATP-binding</keyword>
<dbReference type="InterPro" id="IPR014001">
    <property type="entry name" value="Helicase_ATP-bd"/>
</dbReference>